<dbReference type="InterPro" id="IPR021454">
    <property type="entry name" value="DUF3105"/>
</dbReference>
<name>A0ABP4G114_9MICO</name>
<protein>
    <submittedName>
        <fullName evidence="2">DUF3105 domain-containing protein</fullName>
    </submittedName>
</protein>
<dbReference type="Pfam" id="PF11303">
    <property type="entry name" value="DUF3105"/>
    <property type="match status" value="1"/>
</dbReference>
<keyword evidence="1" id="KW-1133">Transmembrane helix</keyword>
<keyword evidence="3" id="KW-1185">Reference proteome</keyword>
<feature type="transmembrane region" description="Helical" evidence="1">
    <location>
        <begin position="28"/>
        <end position="50"/>
    </location>
</feature>
<organism evidence="2 3">
    <name type="scientific">Rhodoglobus aureus</name>
    <dbReference type="NCBI Taxonomy" id="191497"/>
    <lineage>
        <taxon>Bacteria</taxon>
        <taxon>Bacillati</taxon>
        <taxon>Actinomycetota</taxon>
        <taxon>Actinomycetes</taxon>
        <taxon>Micrococcales</taxon>
        <taxon>Microbacteriaceae</taxon>
        <taxon>Rhodoglobus</taxon>
    </lineage>
</organism>
<comment type="caution">
    <text evidence="2">The sequence shown here is derived from an EMBL/GenBank/DDBJ whole genome shotgun (WGS) entry which is preliminary data.</text>
</comment>
<accession>A0ABP4G114</accession>
<evidence type="ECO:0000256" key="1">
    <source>
        <dbReference type="SAM" id="Phobius"/>
    </source>
</evidence>
<proteinExistence type="predicted"/>
<sequence length="210" mass="22027">MKQQRTERRAVKIAALKKKQASEKRNRVIGIVTGSVAAVGVLALVVTMVVTNGTPKVSPDAIEITGLQNYADVIAGHVEGAVDYAQSPPAGGEHAAAWLNCGVYTEPVPNENAVHSQEHGAVWVTYDPAQVSGDDLETLQSSMPATYSVLSPQPGLQSPVVISAWANQVELDGVNDPRLQDFVDKFWQAGDSPEAGASCSGGLDGPGRIA</sequence>
<evidence type="ECO:0000313" key="3">
    <source>
        <dbReference type="Proteomes" id="UP001500943"/>
    </source>
</evidence>
<reference evidence="3" key="1">
    <citation type="journal article" date="2019" name="Int. J. Syst. Evol. Microbiol.">
        <title>The Global Catalogue of Microorganisms (GCM) 10K type strain sequencing project: providing services to taxonomists for standard genome sequencing and annotation.</title>
        <authorList>
            <consortium name="The Broad Institute Genomics Platform"/>
            <consortium name="The Broad Institute Genome Sequencing Center for Infectious Disease"/>
            <person name="Wu L."/>
            <person name="Ma J."/>
        </authorList>
    </citation>
    <scope>NUCLEOTIDE SEQUENCE [LARGE SCALE GENOMIC DNA]</scope>
    <source>
        <strain evidence="3">JCM 12762</strain>
    </source>
</reference>
<dbReference type="Proteomes" id="UP001500943">
    <property type="component" value="Unassembled WGS sequence"/>
</dbReference>
<keyword evidence="1" id="KW-0472">Membrane</keyword>
<gene>
    <name evidence="2" type="ORF">GCM10009655_05940</name>
</gene>
<evidence type="ECO:0000313" key="2">
    <source>
        <dbReference type="EMBL" id="GAA1209680.1"/>
    </source>
</evidence>
<dbReference type="EMBL" id="BAAAKW010000016">
    <property type="protein sequence ID" value="GAA1209680.1"/>
    <property type="molecule type" value="Genomic_DNA"/>
</dbReference>
<keyword evidence="1" id="KW-0812">Transmembrane</keyword>